<gene>
    <name evidence="1" type="ORF">HD596_008791</name>
</gene>
<proteinExistence type="predicted"/>
<reference evidence="1 2" key="1">
    <citation type="submission" date="2020-08" db="EMBL/GenBank/DDBJ databases">
        <title>Sequencing the genomes of 1000 actinobacteria strains.</title>
        <authorList>
            <person name="Klenk H.-P."/>
        </authorList>
    </citation>
    <scope>NUCLEOTIDE SEQUENCE [LARGE SCALE GENOMIC DNA]</scope>
    <source>
        <strain evidence="1 2">DSM 45507</strain>
    </source>
</reference>
<evidence type="ECO:0000313" key="1">
    <source>
        <dbReference type="EMBL" id="MBB5782035.1"/>
    </source>
</evidence>
<name>A0A7W9LFM5_9ACTN</name>
<evidence type="ECO:0000313" key="2">
    <source>
        <dbReference type="Proteomes" id="UP000579153"/>
    </source>
</evidence>
<organism evidence="1 2">
    <name type="scientific">Nonomuraea jabiensis</name>
    <dbReference type="NCBI Taxonomy" id="882448"/>
    <lineage>
        <taxon>Bacteria</taxon>
        <taxon>Bacillati</taxon>
        <taxon>Actinomycetota</taxon>
        <taxon>Actinomycetes</taxon>
        <taxon>Streptosporangiales</taxon>
        <taxon>Streptosporangiaceae</taxon>
        <taxon>Nonomuraea</taxon>
    </lineage>
</organism>
<accession>A0A7W9LFM5</accession>
<keyword evidence="2" id="KW-1185">Reference proteome</keyword>
<protein>
    <submittedName>
        <fullName evidence="1">Uncharacterized protein</fullName>
    </submittedName>
</protein>
<comment type="caution">
    <text evidence="1">The sequence shown here is derived from an EMBL/GenBank/DDBJ whole genome shotgun (WGS) entry which is preliminary data.</text>
</comment>
<dbReference type="Proteomes" id="UP000579153">
    <property type="component" value="Unassembled WGS sequence"/>
</dbReference>
<dbReference type="RefSeq" id="WP_185075216.1">
    <property type="nucleotide sequence ID" value="NZ_JACHMB010000001.1"/>
</dbReference>
<sequence>MPLVCIRQFGLLAGGELGLLAFELAAGAGDGHTLAGAHLQQVGFELGEYGRR</sequence>
<dbReference type="EMBL" id="JACHMB010000001">
    <property type="protein sequence ID" value="MBB5782035.1"/>
    <property type="molecule type" value="Genomic_DNA"/>
</dbReference>
<dbReference type="AlphaFoldDB" id="A0A7W9LFM5"/>